<dbReference type="InterPro" id="IPR010093">
    <property type="entry name" value="SinI_DNA-bd"/>
</dbReference>
<feature type="domain" description="Helix-turn-helix" evidence="1">
    <location>
        <begin position="43"/>
        <end position="92"/>
    </location>
</feature>
<dbReference type="SUPFAM" id="SSF46955">
    <property type="entry name" value="Putative DNA-binding domain"/>
    <property type="match status" value="1"/>
</dbReference>
<protein>
    <submittedName>
        <fullName evidence="2">DNA binding domain, excisionase family</fullName>
    </submittedName>
</protein>
<evidence type="ECO:0000313" key="2">
    <source>
        <dbReference type="EMBL" id="EMR04685.1"/>
    </source>
</evidence>
<sequence>MNNMTQFNALGFTAAELEKLIFHSVEKAVQYQFSKHAPTKTEFLSVKAAAAYLQLSVSTVYAKTAASELPHMKRGNKLYFEKDQLDAWLREGRQQTRQDAMEQAANYTYKRKGGRNV</sequence>
<dbReference type="EMBL" id="AODQ01000002">
    <property type="protein sequence ID" value="EMR04685.1"/>
    <property type="molecule type" value="Genomic_DNA"/>
</dbReference>
<comment type="caution">
    <text evidence="2">The sequence shown here is derived from an EMBL/GenBank/DDBJ whole genome shotgun (WGS) entry which is preliminary data.</text>
</comment>
<proteinExistence type="predicted"/>
<dbReference type="InterPro" id="IPR041657">
    <property type="entry name" value="HTH_17"/>
</dbReference>
<keyword evidence="3" id="KW-1185">Reference proteome</keyword>
<dbReference type="AlphaFoldDB" id="M7NSL8"/>
<accession>M7NSL8</accession>
<dbReference type="OrthoDB" id="597977at2"/>
<organism evidence="2 3">
    <name type="scientific">Cesiribacter andamanensis AMV16</name>
    <dbReference type="NCBI Taxonomy" id="1279009"/>
    <lineage>
        <taxon>Bacteria</taxon>
        <taxon>Pseudomonadati</taxon>
        <taxon>Bacteroidota</taxon>
        <taxon>Cytophagia</taxon>
        <taxon>Cytophagales</taxon>
        <taxon>Cesiribacteraceae</taxon>
        <taxon>Cesiribacter</taxon>
    </lineage>
</organism>
<dbReference type="InterPro" id="IPR009061">
    <property type="entry name" value="DNA-bd_dom_put_sf"/>
</dbReference>
<reference evidence="2 3" key="1">
    <citation type="journal article" date="2013" name="Genome Announc.">
        <title>Draft Genome Sequence of Cesiribacter andamanensis Strain AMV16T, Isolated from a Soil Sample from a Mud Volcano in the Andaman Islands, India.</title>
        <authorList>
            <person name="Shivaji S."/>
            <person name="Ara S."/>
            <person name="Begum Z."/>
            <person name="Srinivas T.N."/>
            <person name="Singh A."/>
            <person name="Kumar Pinnaka A."/>
        </authorList>
    </citation>
    <scope>NUCLEOTIDE SEQUENCE [LARGE SCALE GENOMIC DNA]</scope>
    <source>
        <strain evidence="2 3">AMV16</strain>
    </source>
</reference>
<dbReference type="GO" id="GO:0003677">
    <property type="term" value="F:DNA binding"/>
    <property type="evidence" value="ECO:0007669"/>
    <property type="project" value="InterPro"/>
</dbReference>
<dbReference type="NCBIfam" id="TIGR01764">
    <property type="entry name" value="excise"/>
    <property type="match status" value="1"/>
</dbReference>
<evidence type="ECO:0000259" key="1">
    <source>
        <dbReference type="Pfam" id="PF12728"/>
    </source>
</evidence>
<evidence type="ECO:0000313" key="3">
    <source>
        <dbReference type="Proteomes" id="UP000011910"/>
    </source>
</evidence>
<dbReference type="RefSeq" id="WP_009193550.1">
    <property type="nucleotide sequence ID" value="NZ_AODQ01000002.1"/>
</dbReference>
<dbReference type="STRING" id="1279009.ADICEAN_00137"/>
<dbReference type="Pfam" id="PF12728">
    <property type="entry name" value="HTH_17"/>
    <property type="match status" value="1"/>
</dbReference>
<name>M7NSL8_9BACT</name>
<gene>
    <name evidence="2" type="ORF">ADICEAN_00137</name>
</gene>
<dbReference type="Proteomes" id="UP000011910">
    <property type="component" value="Unassembled WGS sequence"/>
</dbReference>